<feature type="domain" description="Aminomethyltransferase C-terminal" evidence="4">
    <location>
        <begin position="641"/>
        <end position="678"/>
    </location>
</feature>
<dbReference type="RefSeq" id="XP_002783635.1">
    <property type="nucleotide sequence ID" value="XM_002783589.1"/>
</dbReference>
<feature type="region of interest" description="Disordered" evidence="2">
    <location>
        <begin position="179"/>
        <end position="287"/>
    </location>
</feature>
<comment type="similarity">
    <text evidence="1">Belongs to the GcvT family.</text>
</comment>
<dbReference type="InterPro" id="IPR028896">
    <property type="entry name" value="GcvT/YgfZ/DmdA"/>
</dbReference>
<feature type="region of interest" description="Disordered" evidence="2">
    <location>
        <begin position="51"/>
        <end position="74"/>
    </location>
</feature>
<dbReference type="GeneID" id="9046207"/>
<dbReference type="SUPFAM" id="SSF103025">
    <property type="entry name" value="Folate-binding domain"/>
    <property type="match status" value="1"/>
</dbReference>
<name>C5KJC9_PERM5</name>
<dbReference type="PANTHER" id="PTHR43757:SF2">
    <property type="entry name" value="AMINOMETHYLTRANSFERASE, MITOCHONDRIAL"/>
    <property type="match status" value="1"/>
</dbReference>
<dbReference type="Pfam" id="PF08669">
    <property type="entry name" value="GCV_T_C"/>
    <property type="match status" value="1"/>
</dbReference>
<feature type="compositionally biased region" description="Acidic residues" evidence="2">
    <location>
        <begin position="226"/>
        <end position="253"/>
    </location>
</feature>
<feature type="compositionally biased region" description="Acidic residues" evidence="2">
    <location>
        <begin position="264"/>
        <end position="278"/>
    </location>
</feature>
<dbReference type="PANTHER" id="PTHR43757">
    <property type="entry name" value="AMINOMETHYLTRANSFERASE"/>
    <property type="match status" value="1"/>
</dbReference>
<dbReference type="InParanoid" id="C5KJC9"/>
<feature type="region of interest" description="Disordered" evidence="2">
    <location>
        <begin position="753"/>
        <end position="784"/>
    </location>
</feature>
<reference evidence="5 6" key="1">
    <citation type="submission" date="2008-07" db="EMBL/GenBank/DDBJ databases">
        <authorList>
            <person name="El-Sayed N."/>
            <person name="Caler E."/>
            <person name="Inman J."/>
            <person name="Amedeo P."/>
            <person name="Hass B."/>
            <person name="Wortman J."/>
        </authorList>
    </citation>
    <scope>NUCLEOTIDE SEQUENCE [LARGE SCALE GENOMIC DNA]</scope>
    <source>
        <strain evidence="6">ATCC 50983 / TXsc</strain>
    </source>
</reference>
<proteinExistence type="inferred from homology"/>
<dbReference type="Proteomes" id="UP000007800">
    <property type="component" value="Unassembled WGS sequence"/>
</dbReference>
<dbReference type="SUPFAM" id="SSF101790">
    <property type="entry name" value="Aminomethyltransferase beta-barrel domain"/>
    <property type="match status" value="1"/>
</dbReference>
<accession>C5KJC9</accession>
<evidence type="ECO:0000313" key="6">
    <source>
        <dbReference type="Proteomes" id="UP000007800"/>
    </source>
</evidence>
<feature type="compositionally biased region" description="Polar residues" evidence="2">
    <location>
        <begin position="769"/>
        <end position="784"/>
    </location>
</feature>
<dbReference type="InterPro" id="IPR029043">
    <property type="entry name" value="GcvT/YgfZ_C"/>
</dbReference>
<keyword evidence="6" id="KW-1185">Reference proteome</keyword>
<evidence type="ECO:0000256" key="2">
    <source>
        <dbReference type="SAM" id="MobiDB-lite"/>
    </source>
</evidence>
<evidence type="ECO:0000256" key="1">
    <source>
        <dbReference type="ARBA" id="ARBA00008609"/>
    </source>
</evidence>
<evidence type="ECO:0000259" key="3">
    <source>
        <dbReference type="Pfam" id="PF01571"/>
    </source>
</evidence>
<gene>
    <name evidence="5" type="ORF">Pmar_PMAR018783</name>
</gene>
<dbReference type="OrthoDB" id="524799at2759"/>
<protein>
    <submittedName>
        <fullName evidence="5">Fad oxidoreductase, putative</fullName>
    </submittedName>
</protein>
<dbReference type="Pfam" id="PF01571">
    <property type="entry name" value="GCV_T"/>
    <property type="match status" value="1"/>
</dbReference>
<dbReference type="AlphaFoldDB" id="C5KJC9"/>
<feature type="domain" description="GCVT N-terminal" evidence="3">
    <location>
        <begin position="334"/>
        <end position="469"/>
    </location>
</feature>
<dbReference type="OMA" id="MAPWERR"/>
<sequence length="784" mass="87540">MRSAPKLGGYALIQFREFGRTSNVTAKIQKRREEFIKEKFPYFRGAVTDEMPKRGRKSGGHFVDPSMEPLNLDGSDSVHDGYVKNRMDQIDDDFVDHLVREGKTGGDMFQTFEAHLAAIADFKATKVAARTQRGAHIKRITQVEYNPLHGGDGKARLMEASEPPSYALEGDRKPLLPAEQHASLQPRGKAVDGRFISGKRSRDKKADPRFATPDPRGSSVSRIDDQWMEEEEEGEVFSSEGEEESYSSDDDGEAVLLASSREEEFSDEDSEEEEEEGDRFERPYEEKGITSSIAMTHNFKALRANDGEAFPVNPGGAGPGVRFGEYLETAVPLAHTTTLEEYRRARMDAVVTDESYKQLYWITGEDRQMVADHFLTIGLRNLTPGDVQFGCIIDTRALVLDLCHVYMHPDAVAILTEGHARPQLYDYLCQYVLYSRQSGLDVRIQPITLQAVLSVHGPRASIALAEMFESMPEARLETLNKVNDPESGDGLEVSPAAIIHQPFQSAMEFHTKSASGVIMRGGSIGSGLDVFTLLLDVDADGASLLRSLCGDYDVLPAGILAIDMLRNEAGLPRPGVDVTPLTSPIRASLAWTIDQYKLRLHTMFGWKQLFAQLGGGPRFVRTGIILQSYAHAGCRLLSTPHRRPVGEITSCTWSPELKARICQAYIKPEFSKPGRNLLASVPYNLPDDMKYSKKKRLLSQGVFRGQHRRLTAARVYGLPFVEHTYPGAEGVRIVAFSKPDRDELVRKPHRVNGAVASKMVRQRDRRRNLSQMGRKQKQQQNPRT</sequence>
<organism evidence="6">
    <name type="scientific">Perkinsus marinus (strain ATCC 50983 / TXsc)</name>
    <dbReference type="NCBI Taxonomy" id="423536"/>
    <lineage>
        <taxon>Eukaryota</taxon>
        <taxon>Sar</taxon>
        <taxon>Alveolata</taxon>
        <taxon>Perkinsozoa</taxon>
        <taxon>Perkinsea</taxon>
        <taxon>Perkinsida</taxon>
        <taxon>Perkinsidae</taxon>
        <taxon>Perkinsus</taxon>
    </lineage>
</organism>
<evidence type="ECO:0000259" key="4">
    <source>
        <dbReference type="Pfam" id="PF08669"/>
    </source>
</evidence>
<dbReference type="InterPro" id="IPR006222">
    <property type="entry name" value="GCVT_N"/>
</dbReference>
<dbReference type="EMBL" id="GG673601">
    <property type="protein sequence ID" value="EER15431.1"/>
    <property type="molecule type" value="Genomic_DNA"/>
</dbReference>
<dbReference type="GO" id="GO:0005739">
    <property type="term" value="C:mitochondrion"/>
    <property type="evidence" value="ECO:0007669"/>
    <property type="project" value="TreeGrafter"/>
</dbReference>
<evidence type="ECO:0000313" key="5">
    <source>
        <dbReference type="EMBL" id="EER15431.1"/>
    </source>
</evidence>
<dbReference type="InterPro" id="IPR013977">
    <property type="entry name" value="GcvT_C"/>
</dbReference>
<dbReference type="Gene3D" id="3.30.1360.120">
    <property type="entry name" value="Probable tRNA modification gtpase trme, domain 1"/>
    <property type="match status" value="1"/>
</dbReference>
<dbReference type="InterPro" id="IPR027266">
    <property type="entry name" value="TrmE/GcvT-like"/>
</dbReference>